<protein>
    <recommendedName>
        <fullName evidence="1">Acetyl-coenzyme A synthetase N-terminal domain-containing protein</fullName>
    </recommendedName>
</protein>
<evidence type="ECO:0000259" key="1">
    <source>
        <dbReference type="Pfam" id="PF16177"/>
    </source>
</evidence>
<accession>A0AAV2MNV8</accession>
<evidence type="ECO:0000313" key="3">
    <source>
        <dbReference type="Proteomes" id="UP001497482"/>
    </source>
</evidence>
<dbReference type="Pfam" id="PF16177">
    <property type="entry name" value="ACAS_N"/>
    <property type="match status" value="1"/>
</dbReference>
<dbReference type="EMBL" id="OZ035831">
    <property type="protein sequence ID" value="CAL1614796.1"/>
    <property type="molecule type" value="Genomic_DNA"/>
</dbReference>
<proteinExistence type="predicted"/>
<feature type="domain" description="Acetyl-coenzyme A synthetase N-terminal" evidence="1">
    <location>
        <begin position="128"/>
        <end position="185"/>
    </location>
</feature>
<gene>
    <name evidence="2" type="ORF">KC01_LOCUS40829</name>
</gene>
<dbReference type="InterPro" id="IPR032387">
    <property type="entry name" value="ACAS_N"/>
</dbReference>
<dbReference type="PANTHER" id="PTHR42921:SF1">
    <property type="entry name" value="ACETOACETYL-COA SYNTHETASE"/>
    <property type="match status" value="1"/>
</dbReference>
<dbReference type="Proteomes" id="UP001497482">
    <property type="component" value="Chromosome 9"/>
</dbReference>
<name>A0AAV2MNV8_KNICA</name>
<sequence length="255" mass="28305">MWPQSAVAAVMSDEIPSRGGCPALCSLIGHTFPTSLSLSAVIGFSASLPPPDCALIGSLTCPRSASNRSCNFTRDSSSNMSKDTDKKSDKIMDMECEALWYPDAKKDTQMDRCRTRINRDFGLNLANYQDLYQWSVDNYPEFWAQVWNCCGVVCSKPYEEVVDTSKRISDVPEWFRGARLNYAENLLKHEDQDKVALYAATEKNEEIVKVTFGELRREVALFAAAMRKMGIQSGDRVVGECSQGSEGLAPLAPTQ</sequence>
<dbReference type="AlphaFoldDB" id="A0AAV2MNV8"/>
<dbReference type="SUPFAM" id="SSF56801">
    <property type="entry name" value="Acetyl-CoA synthetase-like"/>
    <property type="match status" value="1"/>
</dbReference>
<dbReference type="PANTHER" id="PTHR42921">
    <property type="entry name" value="ACETOACETYL-COA SYNTHETASE"/>
    <property type="match status" value="1"/>
</dbReference>
<dbReference type="GO" id="GO:0030729">
    <property type="term" value="F:acetoacetate-CoA ligase activity"/>
    <property type="evidence" value="ECO:0007669"/>
    <property type="project" value="TreeGrafter"/>
</dbReference>
<dbReference type="InterPro" id="IPR042099">
    <property type="entry name" value="ANL_N_sf"/>
</dbReference>
<organism evidence="2 3">
    <name type="scientific">Knipowitschia caucasica</name>
    <name type="common">Caucasian dwarf goby</name>
    <name type="synonym">Pomatoschistus caucasicus</name>
    <dbReference type="NCBI Taxonomy" id="637954"/>
    <lineage>
        <taxon>Eukaryota</taxon>
        <taxon>Metazoa</taxon>
        <taxon>Chordata</taxon>
        <taxon>Craniata</taxon>
        <taxon>Vertebrata</taxon>
        <taxon>Euteleostomi</taxon>
        <taxon>Actinopterygii</taxon>
        <taxon>Neopterygii</taxon>
        <taxon>Teleostei</taxon>
        <taxon>Neoteleostei</taxon>
        <taxon>Acanthomorphata</taxon>
        <taxon>Gobiaria</taxon>
        <taxon>Gobiiformes</taxon>
        <taxon>Gobioidei</taxon>
        <taxon>Gobiidae</taxon>
        <taxon>Gobiinae</taxon>
        <taxon>Knipowitschia</taxon>
    </lineage>
</organism>
<dbReference type="GO" id="GO:0032024">
    <property type="term" value="P:positive regulation of insulin secretion"/>
    <property type="evidence" value="ECO:0007669"/>
    <property type="project" value="TreeGrafter"/>
</dbReference>
<evidence type="ECO:0000313" key="2">
    <source>
        <dbReference type="EMBL" id="CAL1614796.1"/>
    </source>
</evidence>
<dbReference type="Gene3D" id="3.40.50.12780">
    <property type="entry name" value="N-terminal domain of ligase-like"/>
    <property type="match status" value="1"/>
</dbReference>
<reference evidence="2 3" key="1">
    <citation type="submission" date="2024-04" db="EMBL/GenBank/DDBJ databases">
        <authorList>
            <person name="Waldvogel A.-M."/>
            <person name="Schoenle A."/>
        </authorList>
    </citation>
    <scope>NUCLEOTIDE SEQUENCE [LARGE SCALE GENOMIC DNA]</scope>
</reference>
<keyword evidence="3" id="KW-1185">Reference proteome</keyword>